<protein>
    <recommendedName>
        <fullName evidence="4">Type 4 fimbrial biogenesis protein PilX N-terminal domain-containing protein</fullName>
    </recommendedName>
</protein>
<comment type="caution">
    <text evidence="2">The sequence shown here is derived from an EMBL/GenBank/DDBJ whole genome shotgun (WGS) entry which is preliminary data.</text>
</comment>
<keyword evidence="1" id="KW-1133">Transmembrane helix</keyword>
<gene>
    <name evidence="2" type="ORF">A2227_06170</name>
</gene>
<sequence length="134" mass="14295">MQQTNGTDVKNNKSGFATLVAVIIIGAVSLVMAKNATILDLGEINAAFAYDRGEEALAIAEGCVEETIRRFTLDPDYSANGFNLSLGSGNCVIDTVANGIVREITVVGRTDNFYRTVNAAISLTDEGMVLESWD</sequence>
<proteinExistence type="predicted"/>
<evidence type="ECO:0008006" key="4">
    <source>
        <dbReference type="Google" id="ProtNLM"/>
    </source>
</evidence>
<name>A0A1F5SJJ0_9BACT</name>
<dbReference type="AlphaFoldDB" id="A0A1F5SJJ0"/>
<reference evidence="2 3" key="1">
    <citation type="journal article" date="2016" name="Nat. Commun.">
        <title>Thousands of microbial genomes shed light on interconnected biogeochemical processes in an aquifer system.</title>
        <authorList>
            <person name="Anantharaman K."/>
            <person name="Brown C.T."/>
            <person name="Hug L.A."/>
            <person name="Sharon I."/>
            <person name="Castelle C.J."/>
            <person name="Probst A.J."/>
            <person name="Thomas B.C."/>
            <person name="Singh A."/>
            <person name="Wilkins M.J."/>
            <person name="Karaoz U."/>
            <person name="Brodie E.L."/>
            <person name="Williams K.H."/>
            <person name="Hubbard S.S."/>
            <person name="Banfield J.F."/>
        </authorList>
    </citation>
    <scope>NUCLEOTIDE SEQUENCE [LARGE SCALE GENOMIC DNA]</scope>
</reference>
<feature type="transmembrane region" description="Helical" evidence="1">
    <location>
        <begin position="15"/>
        <end position="33"/>
    </location>
</feature>
<evidence type="ECO:0000313" key="2">
    <source>
        <dbReference type="EMBL" id="OGF26844.1"/>
    </source>
</evidence>
<dbReference type="STRING" id="1797994.A2227_06170"/>
<dbReference type="Proteomes" id="UP000178367">
    <property type="component" value="Unassembled WGS sequence"/>
</dbReference>
<dbReference type="EMBL" id="MFGB01000013">
    <property type="protein sequence ID" value="OGF26844.1"/>
    <property type="molecule type" value="Genomic_DNA"/>
</dbReference>
<accession>A0A1F5SJJ0</accession>
<keyword evidence="1" id="KW-0472">Membrane</keyword>
<keyword evidence="1" id="KW-0812">Transmembrane</keyword>
<evidence type="ECO:0000313" key="3">
    <source>
        <dbReference type="Proteomes" id="UP000178367"/>
    </source>
</evidence>
<organism evidence="2 3">
    <name type="scientific">Candidatus Falkowbacteria bacterium RIFOXYA2_FULL_47_19</name>
    <dbReference type="NCBI Taxonomy" id="1797994"/>
    <lineage>
        <taxon>Bacteria</taxon>
        <taxon>Candidatus Falkowiibacteriota</taxon>
    </lineage>
</organism>
<evidence type="ECO:0000256" key="1">
    <source>
        <dbReference type="SAM" id="Phobius"/>
    </source>
</evidence>